<gene>
    <name evidence="2" type="ORF">MACJ_003483</name>
</gene>
<feature type="chain" id="PRO_5037570936" evidence="1">
    <location>
        <begin position="23"/>
        <end position="178"/>
    </location>
</feature>
<name>A0A976SKE6_THEOR</name>
<evidence type="ECO:0000313" key="2">
    <source>
        <dbReference type="EMBL" id="UVC54149.1"/>
    </source>
</evidence>
<evidence type="ECO:0000256" key="1">
    <source>
        <dbReference type="SAM" id="SignalP"/>
    </source>
</evidence>
<evidence type="ECO:0000313" key="3">
    <source>
        <dbReference type="Proteomes" id="UP000244803"/>
    </source>
</evidence>
<feature type="signal peptide" evidence="1">
    <location>
        <begin position="1"/>
        <end position="22"/>
    </location>
</feature>
<sequence length="178" mass="19956">MNRIVIVLINIAVLLKLKQVESANPEAGSEQTKHYLTKEEVLEILQDSVRSMIESDGSESGDDQKLKGYFLMVKSLGYCMAGGEMKKHEVVSCLNTVIGELGITPPAPFMKCLGEYILCSSRACFTSILPKKAGTETSKRRTSSIKIQRTLNRENICKLLLSVYNITKLYFHYQIRST</sequence>
<proteinExistence type="predicted"/>
<dbReference type="Proteomes" id="UP000244803">
    <property type="component" value="Chromosome 1"/>
</dbReference>
<accession>A0A976SKE6</accession>
<organism evidence="2 3">
    <name type="scientific">Theileria orientalis</name>
    <dbReference type="NCBI Taxonomy" id="68886"/>
    <lineage>
        <taxon>Eukaryota</taxon>
        <taxon>Sar</taxon>
        <taxon>Alveolata</taxon>
        <taxon>Apicomplexa</taxon>
        <taxon>Aconoidasida</taxon>
        <taxon>Piroplasmida</taxon>
        <taxon>Theileriidae</taxon>
        <taxon>Theileria</taxon>
    </lineage>
</organism>
<dbReference type="AlphaFoldDB" id="A0A976SKE6"/>
<dbReference type="EMBL" id="CP056065">
    <property type="protein sequence ID" value="UVC54149.1"/>
    <property type="molecule type" value="Genomic_DNA"/>
</dbReference>
<keyword evidence="1" id="KW-0732">Signal</keyword>
<protein>
    <submittedName>
        <fullName evidence="2">Uncharacterized protein</fullName>
    </submittedName>
</protein>
<reference evidence="2" key="1">
    <citation type="submission" date="2022-07" db="EMBL/GenBank/DDBJ databases">
        <title>Evaluation of T. orientalis genome assembly methods using nanopore sequencing and analysis of variation between genomes.</title>
        <authorList>
            <person name="Yam J."/>
            <person name="Micallef M.L."/>
            <person name="Liu M."/>
            <person name="Djordjevic S.P."/>
            <person name="Bogema D.R."/>
            <person name="Jenkins C."/>
        </authorList>
    </citation>
    <scope>NUCLEOTIDE SEQUENCE</scope>
    <source>
        <strain evidence="2">Fish Creek</strain>
    </source>
</reference>